<dbReference type="Proteomes" id="UP000512286">
    <property type="component" value="Chromosome"/>
</dbReference>
<evidence type="ECO:0000313" key="2">
    <source>
        <dbReference type="Proteomes" id="UP000512286"/>
    </source>
</evidence>
<dbReference type="AlphaFoldDB" id="A0A7D7AAK9"/>
<protein>
    <submittedName>
        <fullName evidence="1">Uncharacterized protein</fullName>
    </submittedName>
</protein>
<organism evidence="1 2">
    <name type="scientific">Clostridium intestinale</name>
    <dbReference type="NCBI Taxonomy" id="36845"/>
    <lineage>
        <taxon>Bacteria</taxon>
        <taxon>Bacillati</taxon>
        <taxon>Bacillota</taxon>
        <taxon>Clostridia</taxon>
        <taxon>Eubacteriales</taxon>
        <taxon>Clostridiaceae</taxon>
        <taxon>Clostridium</taxon>
    </lineage>
</organism>
<dbReference type="KEGG" id="cint:HZF06_11950"/>
<proteinExistence type="predicted"/>
<dbReference type="EMBL" id="CP059378">
    <property type="protein sequence ID" value="QLY77824.1"/>
    <property type="molecule type" value="Genomic_DNA"/>
</dbReference>
<evidence type="ECO:0000313" key="1">
    <source>
        <dbReference type="EMBL" id="QLY77824.1"/>
    </source>
</evidence>
<dbReference type="RefSeq" id="WP_181600318.1">
    <property type="nucleotide sequence ID" value="NZ_CP059378.1"/>
</dbReference>
<accession>A0A7D7AAK9</accession>
<gene>
    <name evidence="1" type="ORF">HZF06_11950</name>
</gene>
<reference evidence="1 2" key="1">
    <citation type="submission" date="2020-07" db="EMBL/GenBank/DDBJ databases">
        <title>Electron transfer.</title>
        <authorList>
            <person name="Huang L."/>
            <person name="Liu X."/>
            <person name="Zhou S."/>
        </authorList>
    </citation>
    <scope>NUCLEOTIDE SEQUENCE [LARGE SCALE GENOMIC DNA]</scope>
    <source>
        <strain evidence="1 2">Lx1</strain>
    </source>
</reference>
<name>A0A7D7AAK9_9CLOT</name>
<sequence length="48" mass="5608">MVTKFKKGTVNWIYFLMKLHAVEIMLGFRDKTGRKIEDDSTKNNVSSE</sequence>